<evidence type="ECO:0000256" key="4">
    <source>
        <dbReference type="ARBA" id="ARBA00022989"/>
    </source>
</evidence>
<keyword evidence="4 6" id="KW-1133">Transmembrane helix</keyword>
<comment type="subcellular location">
    <subcellularLocation>
        <location evidence="1">Membrane</location>
    </subcellularLocation>
    <subcellularLocation>
        <location evidence="6">Mitochondrion inner membrane</location>
        <topology evidence="6">Multi-pass membrane protein</topology>
    </subcellularLocation>
</comment>
<keyword evidence="6" id="KW-0999">Mitochondrion inner membrane</keyword>
<feature type="transmembrane region" description="Helical" evidence="6">
    <location>
        <begin position="257"/>
        <end position="275"/>
    </location>
</feature>
<dbReference type="InterPro" id="IPR002994">
    <property type="entry name" value="Surf1/Shy1"/>
</dbReference>
<dbReference type="EMBL" id="OU892282">
    <property type="protein sequence ID" value="CAG9771012.1"/>
    <property type="molecule type" value="Genomic_DNA"/>
</dbReference>
<evidence type="ECO:0000256" key="6">
    <source>
        <dbReference type="RuleBase" id="RU363076"/>
    </source>
</evidence>
<dbReference type="AlphaFoldDB" id="A0A9N9MUY1"/>
<keyword evidence="8" id="KW-1185">Reference proteome</keyword>
<evidence type="ECO:0000313" key="7">
    <source>
        <dbReference type="EMBL" id="CAG9771012.1"/>
    </source>
</evidence>
<dbReference type="OrthoDB" id="10040024at2759"/>
<evidence type="ECO:0000256" key="2">
    <source>
        <dbReference type="ARBA" id="ARBA00007165"/>
    </source>
</evidence>
<keyword evidence="5 6" id="KW-0472">Membrane</keyword>
<reference evidence="7" key="1">
    <citation type="submission" date="2022-01" db="EMBL/GenBank/DDBJ databases">
        <authorList>
            <person name="King R."/>
        </authorList>
    </citation>
    <scope>NUCLEOTIDE SEQUENCE</scope>
</reference>
<dbReference type="Pfam" id="PF02104">
    <property type="entry name" value="SURF1"/>
    <property type="match status" value="1"/>
</dbReference>
<proteinExistence type="inferred from homology"/>
<dbReference type="CDD" id="cd06662">
    <property type="entry name" value="SURF1"/>
    <property type="match status" value="1"/>
</dbReference>
<evidence type="ECO:0000313" key="8">
    <source>
        <dbReference type="Proteomes" id="UP001152799"/>
    </source>
</evidence>
<accession>A0A9N9MUY1</accession>
<dbReference type="GO" id="GO:0033617">
    <property type="term" value="P:mitochondrial respiratory chain complex IV assembly"/>
    <property type="evidence" value="ECO:0007669"/>
    <property type="project" value="TreeGrafter"/>
</dbReference>
<dbReference type="PANTHER" id="PTHR23427:SF2">
    <property type="entry name" value="SURFEIT LOCUS PROTEIN 1"/>
    <property type="match status" value="1"/>
</dbReference>
<evidence type="ECO:0000256" key="3">
    <source>
        <dbReference type="ARBA" id="ARBA00022692"/>
    </source>
</evidence>
<name>A0A9N9MUY1_9CUCU</name>
<evidence type="ECO:0000256" key="1">
    <source>
        <dbReference type="ARBA" id="ARBA00004370"/>
    </source>
</evidence>
<dbReference type="GO" id="GO:0005743">
    <property type="term" value="C:mitochondrial inner membrane"/>
    <property type="evidence" value="ECO:0007669"/>
    <property type="project" value="UniProtKB-SubCell"/>
</dbReference>
<protein>
    <recommendedName>
        <fullName evidence="6">SURF1-like protein</fullName>
    </recommendedName>
</protein>
<dbReference type="InterPro" id="IPR045214">
    <property type="entry name" value="Surf1/Surf4"/>
</dbReference>
<dbReference type="PROSITE" id="PS50895">
    <property type="entry name" value="SURF1"/>
    <property type="match status" value="1"/>
</dbReference>
<organism evidence="7 8">
    <name type="scientific">Ceutorhynchus assimilis</name>
    <name type="common">cabbage seed weevil</name>
    <dbReference type="NCBI Taxonomy" id="467358"/>
    <lineage>
        <taxon>Eukaryota</taxon>
        <taxon>Metazoa</taxon>
        <taxon>Ecdysozoa</taxon>
        <taxon>Arthropoda</taxon>
        <taxon>Hexapoda</taxon>
        <taxon>Insecta</taxon>
        <taxon>Pterygota</taxon>
        <taxon>Neoptera</taxon>
        <taxon>Endopterygota</taxon>
        <taxon>Coleoptera</taxon>
        <taxon>Polyphaga</taxon>
        <taxon>Cucujiformia</taxon>
        <taxon>Curculionidae</taxon>
        <taxon>Ceutorhynchinae</taxon>
        <taxon>Ceutorhynchus</taxon>
    </lineage>
</organism>
<feature type="transmembrane region" description="Helical" evidence="6">
    <location>
        <begin position="49"/>
        <end position="67"/>
    </location>
</feature>
<dbReference type="Proteomes" id="UP001152799">
    <property type="component" value="Chromosome 6"/>
</dbReference>
<gene>
    <name evidence="7" type="ORF">CEUTPL_LOCUS11454</name>
</gene>
<keyword evidence="6" id="KW-0496">Mitochondrion</keyword>
<evidence type="ECO:0000256" key="5">
    <source>
        <dbReference type="ARBA" id="ARBA00023136"/>
    </source>
</evidence>
<sequence>MNFVLKTLRSNSKVLFRDNAVLFSTNSCLRQGHKPLLRKEAPSYKKVHSYGWIMLVIPAASFGLGVWQIQRKSWKEELIEELQEKSASAPIELPTNLDELQQLEYRPVIVRGTFLHDKEIYMGPRSIKEDKHNSSLFSEGGNQGYLVVTPFKLADRDETILVNRGWVPAKNIKPASRARGQVEGDVNVIGIVRLNENRPNFAMKNKEGSNLYFYRDLNSMCASTGASPIFLDQTIDYNAPGGPIGGQTRVTLRNEHLSYVITWFSLGAVTSYMWYRMYLKPR</sequence>
<comment type="function">
    <text evidence="6">Probably involved in the biogenesis of the COX complex.</text>
</comment>
<keyword evidence="3 6" id="KW-0812">Transmembrane</keyword>
<dbReference type="PANTHER" id="PTHR23427">
    <property type="entry name" value="SURFEIT LOCUS PROTEIN"/>
    <property type="match status" value="1"/>
</dbReference>
<comment type="similarity">
    <text evidence="2 6">Belongs to the SURF1 family.</text>
</comment>